<dbReference type="Gene3D" id="3.40.50.720">
    <property type="entry name" value="NAD(P)-binding Rossmann-like Domain"/>
    <property type="match status" value="1"/>
</dbReference>
<dbReference type="InterPro" id="IPR051687">
    <property type="entry name" value="Peroxisomal_Beta-Oxidation"/>
</dbReference>
<dbReference type="SMART" id="SM00822">
    <property type="entry name" value="PKS_KR"/>
    <property type="match status" value="1"/>
</dbReference>
<dbReference type="PANTHER" id="PTHR45024:SF2">
    <property type="entry name" value="SCP2 DOMAIN-CONTAINING PROTEIN"/>
    <property type="match status" value="1"/>
</dbReference>
<evidence type="ECO:0000313" key="7">
    <source>
        <dbReference type="Proteomes" id="UP000019849"/>
    </source>
</evidence>
<dbReference type="OrthoDB" id="9804774at2"/>
<evidence type="ECO:0000256" key="1">
    <source>
        <dbReference type="ARBA" id="ARBA00006484"/>
    </source>
</evidence>
<reference evidence="5 7" key="1">
    <citation type="submission" date="2014-02" db="EMBL/GenBank/DDBJ databases">
        <title>Aquamicrobium defluvii Genome sequencing.</title>
        <authorList>
            <person name="Wang X."/>
        </authorList>
    </citation>
    <scope>NUCLEOTIDE SEQUENCE [LARGE SCALE GENOMIC DNA]</scope>
    <source>
        <strain evidence="5 7">W13Z1</strain>
    </source>
</reference>
<evidence type="ECO:0000256" key="3">
    <source>
        <dbReference type="RuleBase" id="RU000363"/>
    </source>
</evidence>
<evidence type="ECO:0000259" key="4">
    <source>
        <dbReference type="SMART" id="SM00822"/>
    </source>
</evidence>
<accession>A0A011SWH6</accession>
<dbReference type="RefSeq" id="WP_035029272.1">
    <property type="nucleotide sequence ID" value="NZ_KK073896.1"/>
</dbReference>
<dbReference type="InterPro" id="IPR057326">
    <property type="entry name" value="KR_dom"/>
</dbReference>
<dbReference type="AlphaFoldDB" id="A0A011SWH6"/>
<protein>
    <submittedName>
        <fullName evidence="5">3-oxoacyl-ACP reductase</fullName>
    </submittedName>
    <submittedName>
        <fullName evidence="6">NAD(P)-dependent dehydrogenase (Short-subunit alcohol dehydrogenase family)</fullName>
    </submittedName>
</protein>
<dbReference type="InterPro" id="IPR036291">
    <property type="entry name" value="NAD(P)-bd_dom_sf"/>
</dbReference>
<dbReference type="PRINTS" id="PR00081">
    <property type="entry name" value="GDHRDH"/>
</dbReference>
<dbReference type="STRING" id="69279.BG36_11390"/>
<sequence>MTIRFDGRVAVVTGAGTGLGRSHALLLAARGAKVVVNDPAPARDGNPPTAEAVVDEIRALGGEAIADFSSVMAPEQAAQIIDMAVSTWGRVDIVVNNAGFVRDRSFAKMPLEDWDAVIGVHLNGAAYVTHAAWNHMKDAGYGRVVFTTSNSGLYGNFGQANYAAAKAGLVGLMNTLKEEGFRYGIRVNCLAPMAATAMTEAIFTGELEQKFSPAVPSAALAYLASEICDHTGIILSAAGGFYGSAQVSGTTGVFLPEGVMPTPDFVAQHINAILSEENGRKAFTNAADEMAYIKSAA</sequence>
<dbReference type="eggNOG" id="COG1028">
    <property type="taxonomic scope" value="Bacteria"/>
</dbReference>
<comment type="similarity">
    <text evidence="1 3">Belongs to the short-chain dehydrogenases/reductases (SDR) family.</text>
</comment>
<dbReference type="Pfam" id="PF00106">
    <property type="entry name" value="adh_short"/>
    <property type="match status" value="1"/>
</dbReference>
<dbReference type="EMBL" id="SNZF01000029">
    <property type="protein sequence ID" value="TDR32108.1"/>
    <property type="molecule type" value="Genomic_DNA"/>
</dbReference>
<dbReference type="PATRIC" id="fig|69279.3.peg.3368"/>
<organism evidence="5 7">
    <name type="scientific">Aquamicrobium defluvii</name>
    <dbReference type="NCBI Taxonomy" id="69279"/>
    <lineage>
        <taxon>Bacteria</taxon>
        <taxon>Pseudomonadati</taxon>
        <taxon>Pseudomonadota</taxon>
        <taxon>Alphaproteobacteria</taxon>
        <taxon>Hyphomicrobiales</taxon>
        <taxon>Phyllobacteriaceae</taxon>
        <taxon>Aquamicrobium</taxon>
    </lineage>
</organism>
<dbReference type="Proteomes" id="UP000294958">
    <property type="component" value="Unassembled WGS sequence"/>
</dbReference>
<keyword evidence="2" id="KW-0560">Oxidoreductase</keyword>
<dbReference type="Proteomes" id="UP000019849">
    <property type="component" value="Unassembled WGS sequence"/>
</dbReference>
<dbReference type="HOGENOM" id="CLU_010194_14_0_5"/>
<comment type="caution">
    <text evidence="5">The sequence shown here is derived from an EMBL/GenBank/DDBJ whole genome shotgun (WGS) entry which is preliminary data.</text>
</comment>
<evidence type="ECO:0000313" key="8">
    <source>
        <dbReference type="Proteomes" id="UP000294958"/>
    </source>
</evidence>
<reference evidence="6 8" key="2">
    <citation type="submission" date="2019-03" db="EMBL/GenBank/DDBJ databases">
        <title>Genomic Encyclopedia of Type Strains, Phase IV (KMG-IV): sequencing the most valuable type-strain genomes for metagenomic binning, comparative biology and taxonomic classification.</title>
        <authorList>
            <person name="Goeker M."/>
        </authorList>
    </citation>
    <scope>NUCLEOTIDE SEQUENCE [LARGE SCALE GENOMIC DNA]</scope>
    <source>
        <strain evidence="6 8">DSM 11603</strain>
    </source>
</reference>
<dbReference type="InterPro" id="IPR002347">
    <property type="entry name" value="SDR_fam"/>
</dbReference>
<name>A0A011SWH6_9HYPH</name>
<keyword evidence="8" id="KW-1185">Reference proteome</keyword>
<dbReference type="SUPFAM" id="SSF51735">
    <property type="entry name" value="NAD(P)-binding Rossmann-fold domains"/>
    <property type="match status" value="1"/>
</dbReference>
<proteinExistence type="inferred from homology"/>
<gene>
    <name evidence="5" type="ORF">BG36_11390</name>
    <name evidence="6" type="ORF">DES43_12949</name>
</gene>
<dbReference type="EMBL" id="JENY01000024">
    <property type="protein sequence ID" value="EXL03609.1"/>
    <property type="molecule type" value="Genomic_DNA"/>
</dbReference>
<evidence type="ECO:0000256" key="2">
    <source>
        <dbReference type="ARBA" id="ARBA00023002"/>
    </source>
</evidence>
<feature type="domain" description="Ketoreductase" evidence="4">
    <location>
        <begin position="8"/>
        <end position="196"/>
    </location>
</feature>
<dbReference type="GO" id="GO:0016491">
    <property type="term" value="F:oxidoreductase activity"/>
    <property type="evidence" value="ECO:0007669"/>
    <property type="project" value="UniProtKB-KW"/>
</dbReference>
<dbReference type="PRINTS" id="PR00080">
    <property type="entry name" value="SDRFAMILY"/>
</dbReference>
<evidence type="ECO:0000313" key="6">
    <source>
        <dbReference type="EMBL" id="TDR32108.1"/>
    </source>
</evidence>
<dbReference type="PANTHER" id="PTHR45024">
    <property type="entry name" value="DEHYDROGENASES, SHORT CHAIN"/>
    <property type="match status" value="1"/>
</dbReference>
<evidence type="ECO:0000313" key="5">
    <source>
        <dbReference type="EMBL" id="EXL03609.1"/>
    </source>
</evidence>